<dbReference type="Pfam" id="PF04967">
    <property type="entry name" value="HTH_10"/>
    <property type="match status" value="1"/>
</dbReference>
<evidence type="ECO:0000256" key="2">
    <source>
        <dbReference type="ARBA" id="ARBA00023163"/>
    </source>
</evidence>
<evidence type="ECO:0000256" key="3">
    <source>
        <dbReference type="SAM" id="MobiDB-lite"/>
    </source>
</evidence>
<sequence>MPTEGGRVRDALVPAVQRLPELLYRGPNERDRPLTAASSGAPRVCGHDREPFEDGEIAWGADVIHPADRETAWLDVQRAVDAGEEYDVTYRIVTANDETRWVRDRGEGLDDGTLSGYVEDVTRLKEREERLATELDETFERVSDAFFALDDEWRFTYVNERAATVLDRDAEELLGAGVRAAFENGDAFRRQYERAMATQEPVTFTAHYEPLDAHFEVSAYPSETGLSVYFRDVSERVERERRLECHEAIVETVWDGVYAVDGDDRFTLVNDAYCDLLGVEREDVLGRPAVDVVGDGITSEARRFTEEMRANEREEATISFAIERDGETRQVEVRFGPFTDGGRVGVLRDVTERRDRRRQLRRQRERLRGLVELYDVASDVSNAVVEQTTRPDIEERVVEELTDGPYAAAWIGRTAGTDVTCVASVGSSVAPEPDDAFVRTAVREGRVVTTESAGDGVSRANARSDGGDGASAGAVPISYEGGTYGVLVVCAERRDAFREAERTVLNRLGRTVGHAFAALDRRAALVSDHVVQVEYRSREPASFSMESDAGRFRFERTVATGEDEYVHYVRVYGVDRADALAAFADASTYESTRVVEEGDEGGVLIETRSADAPITSVVTSHGGRLRSVSLGSDGARLTAEFPQGVDLRTATESIRDELPDAELVAQRSVVREGDIEAPRADAVGRLTDRQRAAFEAAYYGGYFEWPRDSTAEELANAMDVSAPTFHQHLRAAERKLLGEFAE</sequence>
<dbReference type="Pfam" id="PF13185">
    <property type="entry name" value="GAF_2"/>
    <property type="match status" value="1"/>
</dbReference>
<dbReference type="SMART" id="SM00091">
    <property type="entry name" value="PAS"/>
    <property type="match status" value="2"/>
</dbReference>
<dbReference type="Pfam" id="PF15915">
    <property type="entry name" value="BAT"/>
    <property type="match status" value="1"/>
</dbReference>
<dbReference type="InterPro" id="IPR007050">
    <property type="entry name" value="HTH_bacterioopsin"/>
</dbReference>
<dbReference type="NCBIfam" id="TIGR00229">
    <property type="entry name" value="sensory_box"/>
    <property type="match status" value="1"/>
</dbReference>
<dbReference type="InterPro" id="IPR003018">
    <property type="entry name" value="GAF"/>
</dbReference>
<dbReference type="eggNOG" id="arCOG06796">
    <property type="taxonomic scope" value="Archaea"/>
</dbReference>
<dbReference type="Gene3D" id="3.30.450.40">
    <property type="match status" value="1"/>
</dbReference>
<dbReference type="SUPFAM" id="SSF55781">
    <property type="entry name" value="GAF domain-like"/>
    <property type="match status" value="1"/>
</dbReference>
<dbReference type="InterPro" id="IPR036388">
    <property type="entry name" value="WH-like_DNA-bd_sf"/>
</dbReference>
<feature type="domain" description="PAS" evidence="4">
    <location>
        <begin position="249"/>
        <end position="290"/>
    </location>
</feature>
<feature type="region of interest" description="Disordered" evidence="3">
    <location>
        <begin position="26"/>
        <end position="46"/>
    </location>
</feature>
<dbReference type="Proteomes" id="UP000016986">
    <property type="component" value="Unassembled WGS sequence"/>
</dbReference>
<dbReference type="Pfam" id="PF08447">
    <property type="entry name" value="PAS_3"/>
    <property type="match status" value="1"/>
</dbReference>
<dbReference type="InterPro" id="IPR035965">
    <property type="entry name" value="PAS-like_dom_sf"/>
</dbReference>
<dbReference type="eggNOG" id="arCOG02276">
    <property type="taxonomic scope" value="Archaea"/>
</dbReference>
<keyword evidence="6" id="KW-1185">Reference proteome</keyword>
<dbReference type="Pfam" id="PF00989">
    <property type="entry name" value="PAS"/>
    <property type="match status" value="1"/>
</dbReference>
<evidence type="ECO:0000259" key="4">
    <source>
        <dbReference type="PROSITE" id="PS50112"/>
    </source>
</evidence>
<dbReference type="Pfam" id="PF08448">
    <property type="entry name" value="PAS_4"/>
    <property type="match status" value="1"/>
</dbReference>
<dbReference type="InterPro" id="IPR013655">
    <property type="entry name" value="PAS_fold_3"/>
</dbReference>
<dbReference type="CDD" id="cd00130">
    <property type="entry name" value="PAS"/>
    <property type="match status" value="3"/>
</dbReference>
<dbReference type="PROSITE" id="PS50112">
    <property type="entry name" value="PAS"/>
    <property type="match status" value="2"/>
</dbReference>
<organism evidence="5 6">
    <name type="scientific">Halarchaeum acidiphilum MH1-52-1</name>
    <dbReference type="NCBI Taxonomy" id="1261545"/>
    <lineage>
        <taxon>Archaea</taxon>
        <taxon>Methanobacteriati</taxon>
        <taxon>Methanobacteriota</taxon>
        <taxon>Stenosarchaea group</taxon>
        <taxon>Halobacteria</taxon>
        <taxon>Halobacteriales</taxon>
        <taxon>Halobacteriaceae</taxon>
    </lineage>
</organism>
<dbReference type="RefSeq" id="WP_021780504.1">
    <property type="nucleotide sequence ID" value="NZ_BATA01000057.1"/>
</dbReference>
<protein>
    <recommendedName>
        <fullName evidence="4">PAS domain-containing protein</fullName>
    </recommendedName>
</protein>
<dbReference type="OrthoDB" id="205707at2157"/>
<dbReference type="InterPro" id="IPR013767">
    <property type="entry name" value="PAS_fold"/>
</dbReference>
<dbReference type="GO" id="GO:0006355">
    <property type="term" value="P:regulation of DNA-templated transcription"/>
    <property type="evidence" value="ECO:0007669"/>
    <property type="project" value="InterPro"/>
</dbReference>
<dbReference type="SUPFAM" id="SSF55785">
    <property type="entry name" value="PYP-like sensor domain (PAS domain)"/>
    <property type="match status" value="3"/>
</dbReference>
<dbReference type="AlphaFoldDB" id="U2YGB5"/>
<dbReference type="Gene3D" id="3.30.450.20">
    <property type="entry name" value="PAS domain"/>
    <property type="match status" value="3"/>
</dbReference>
<dbReference type="InterPro" id="IPR013656">
    <property type="entry name" value="PAS_4"/>
</dbReference>
<dbReference type="InterPro" id="IPR000014">
    <property type="entry name" value="PAS"/>
</dbReference>
<gene>
    <name evidence="5" type="ORF">MBEHAL_2046</name>
</gene>
<evidence type="ECO:0000256" key="1">
    <source>
        <dbReference type="ARBA" id="ARBA00023015"/>
    </source>
</evidence>
<keyword evidence="1" id="KW-0805">Transcription regulation</keyword>
<comment type="caution">
    <text evidence="5">The sequence shown here is derived from an EMBL/GenBank/DDBJ whole genome shotgun (WGS) entry which is preliminary data.</text>
</comment>
<dbReference type="eggNOG" id="arCOG02348">
    <property type="taxonomic scope" value="Archaea"/>
</dbReference>
<proteinExistence type="predicted"/>
<evidence type="ECO:0000313" key="6">
    <source>
        <dbReference type="Proteomes" id="UP000016986"/>
    </source>
</evidence>
<reference evidence="5 6" key="1">
    <citation type="submission" date="2013-09" db="EMBL/GenBank/DDBJ databases">
        <title>Whole genome sequencing of Halarchaeum acidiphilum strain MH1-52-1.</title>
        <authorList>
            <person name="Shimane Y."/>
            <person name="Minegishi H."/>
            <person name="Nishi S."/>
            <person name="Echigo A."/>
            <person name="Shuto A."/>
            <person name="Konishi M."/>
            <person name="Ito T."/>
            <person name="Ohkuma M."/>
            <person name="Ohta Y."/>
            <person name="Nagano Y."/>
            <person name="Tsubouchi T."/>
            <person name="Mori K."/>
            <person name="Usui K."/>
            <person name="Kamekura M."/>
            <person name="Usami R."/>
            <person name="Takaki Y."/>
            <person name="Hatada Y."/>
        </authorList>
    </citation>
    <scope>NUCLEOTIDE SEQUENCE [LARGE SCALE GENOMIC DNA]</scope>
    <source>
        <strain evidence="5 6">JCM 16109</strain>
    </source>
</reference>
<dbReference type="PANTHER" id="PTHR34236:SF1">
    <property type="entry name" value="DIMETHYL SULFOXIDE REDUCTASE TRANSCRIPTIONAL ACTIVATOR"/>
    <property type="match status" value="1"/>
</dbReference>
<dbReference type="PANTHER" id="PTHR34236">
    <property type="entry name" value="DIMETHYL SULFOXIDE REDUCTASE TRANSCRIPTIONAL ACTIVATOR"/>
    <property type="match status" value="1"/>
</dbReference>
<dbReference type="EMBL" id="BATA01000057">
    <property type="protein sequence ID" value="GAD53286.1"/>
    <property type="molecule type" value="Genomic_DNA"/>
</dbReference>
<dbReference type="InterPro" id="IPR031803">
    <property type="entry name" value="BAT_GAF/HTH-assoc"/>
</dbReference>
<dbReference type="Gene3D" id="1.10.10.10">
    <property type="entry name" value="Winged helix-like DNA-binding domain superfamily/Winged helix DNA-binding domain"/>
    <property type="match status" value="1"/>
</dbReference>
<evidence type="ECO:0000313" key="5">
    <source>
        <dbReference type="EMBL" id="GAD53286.1"/>
    </source>
</evidence>
<keyword evidence="2" id="KW-0804">Transcription</keyword>
<feature type="domain" description="PAS" evidence="4">
    <location>
        <begin position="131"/>
        <end position="175"/>
    </location>
</feature>
<accession>U2YGB5</accession>
<feature type="region of interest" description="Disordered" evidence="3">
    <location>
        <begin position="449"/>
        <end position="470"/>
    </location>
</feature>
<name>U2YGB5_9EURY</name>
<dbReference type="InterPro" id="IPR029016">
    <property type="entry name" value="GAF-like_dom_sf"/>
</dbReference>